<dbReference type="EMBL" id="CADEAL010000570">
    <property type="protein sequence ID" value="CAB1422254.1"/>
    <property type="molecule type" value="Genomic_DNA"/>
</dbReference>
<feature type="compositionally biased region" description="Pro residues" evidence="1">
    <location>
        <begin position="120"/>
        <end position="130"/>
    </location>
</feature>
<organism evidence="2 3">
    <name type="scientific">Pleuronectes platessa</name>
    <name type="common">European plaice</name>
    <dbReference type="NCBI Taxonomy" id="8262"/>
    <lineage>
        <taxon>Eukaryota</taxon>
        <taxon>Metazoa</taxon>
        <taxon>Chordata</taxon>
        <taxon>Craniata</taxon>
        <taxon>Vertebrata</taxon>
        <taxon>Euteleostomi</taxon>
        <taxon>Actinopterygii</taxon>
        <taxon>Neopterygii</taxon>
        <taxon>Teleostei</taxon>
        <taxon>Neoteleostei</taxon>
        <taxon>Acanthomorphata</taxon>
        <taxon>Carangaria</taxon>
        <taxon>Pleuronectiformes</taxon>
        <taxon>Pleuronectoidei</taxon>
        <taxon>Pleuronectidae</taxon>
        <taxon>Pleuronectes</taxon>
    </lineage>
</organism>
<keyword evidence="3" id="KW-1185">Reference proteome</keyword>
<gene>
    <name evidence="2" type="ORF">PLEPLA_LOCUS10143</name>
</gene>
<feature type="compositionally biased region" description="Pro residues" evidence="1">
    <location>
        <begin position="40"/>
        <end position="54"/>
    </location>
</feature>
<comment type="caution">
    <text evidence="2">The sequence shown here is derived from an EMBL/GenBank/DDBJ whole genome shotgun (WGS) entry which is preliminary data.</text>
</comment>
<reference evidence="2" key="1">
    <citation type="submission" date="2020-03" db="EMBL/GenBank/DDBJ databases">
        <authorList>
            <person name="Weist P."/>
        </authorList>
    </citation>
    <scope>NUCLEOTIDE SEQUENCE</scope>
</reference>
<evidence type="ECO:0000313" key="3">
    <source>
        <dbReference type="Proteomes" id="UP001153269"/>
    </source>
</evidence>
<protein>
    <submittedName>
        <fullName evidence="2">Uncharacterized protein</fullName>
    </submittedName>
</protein>
<sequence>MSIRVNTKLTLNGPVLTLAGDLSREHHPLGGESWLTHLDAPPPLPPPPPPPHPPCVRKYSPPEVSAGCHILRMASFAGNGSPAQRHLEEPCSYLEEGMLPAAPPARTPAPLRQPQCDSPARPPPAPPAPPAPACHPGAPCLWPCVVGLLSGCLLAPAGGSNLLV</sequence>
<feature type="region of interest" description="Disordered" evidence="1">
    <location>
        <begin position="98"/>
        <end position="130"/>
    </location>
</feature>
<accession>A0A9N7YFE1</accession>
<dbReference type="Proteomes" id="UP001153269">
    <property type="component" value="Unassembled WGS sequence"/>
</dbReference>
<evidence type="ECO:0000313" key="2">
    <source>
        <dbReference type="EMBL" id="CAB1422254.1"/>
    </source>
</evidence>
<proteinExistence type="predicted"/>
<dbReference type="AlphaFoldDB" id="A0A9N7YFE1"/>
<feature type="region of interest" description="Disordered" evidence="1">
    <location>
        <begin position="29"/>
        <end position="58"/>
    </location>
</feature>
<evidence type="ECO:0000256" key="1">
    <source>
        <dbReference type="SAM" id="MobiDB-lite"/>
    </source>
</evidence>
<name>A0A9N7YFE1_PLEPL</name>